<keyword evidence="2" id="KW-0238">DNA-binding</keyword>
<dbReference type="InterPro" id="IPR011991">
    <property type="entry name" value="ArsR-like_HTH"/>
</dbReference>
<name>A0A1G2EVU8_9BACT</name>
<reference evidence="5 6" key="1">
    <citation type="journal article" date="2016" name="Nat. Commun.">
        <title>Thousands of microbial genomes shed light on interconnected biogeochemical processes in an aquifer system.</title>
        <authorList>
            <person name="Anantharaman K."/>
            <person name="Brown C.T."/>
            <person name="Hug L.A."/>
            <person name="Sharon I."/>
            <person name="Castelle C.J."/>
            <person name="Probst A.J."/>
            <person name="Thomas B.C."/>
            <person name="Singh A."/>
            <person name="Wilkins M.J."/>
            <person name="Karaoz U."/>
            <person name="Brodie E.L."/>
            <person name="Williams K.H."/>
            <person name="Hubbard S.S."/>
            <person name="Banfield J.F."/>
        </authorList>
    </citation>
    <scope>NUCLEOTIDE SEQUENCE [LARGE SCALE GENOMIC DNA]</scope>
</reference>
<dbReference type="PROSITE" id="PS50987">
    <property type="entry name" value="HTH_ARSR_2"/>
    <property type="match status" value="1"/>
</dbReference>
<dbReference type="NCBIfam" id="NF033788">
    <property type="entry name" value="HTH_metalloreg"/>
    <property type="match status" value="1"/>
</dbReference>
<dbReference type="InterPro" id="IPR051011">
    <property type="entry name" value="Metal_resp_trans_reg"/>
</dbReference>
<dbReference type="InterPro" id="IPR036390">
    <property type="entry name" value="WH_DNA-bd_sf"/>
</dbReference>
<dbReference type="EMBL" id="MHMQ01000031">
    <property type="protein sequence ID" value="OGZ29929.1"/>
    <property type="molecule type" value="Genomic_DNA"/>
</dbReference>
<dbReference type="SMART" id="SM00418">
    <property type="entry name" value="HTH_ARSR"/>
    <property type="match status" value="1"/>
</dbReference>
<evidence type="ECO:0000313" key="6">
    <source>
        <dbReference type="Proteomes" id="UP000177486"/>
    </source>
</evidence>
<dbReference type="InterPro" id="IPR036388">
    <property type="entry name" value="WH-like_DNA-bd_sf"/>
</dbReference>
<gene>
    <name evidence="5" type="ORF">A2931_00990</name>
</gene>
<evidence type="ECO:0000256" key="1">
    <source>
        <dbReference type="ARBA" id="ARBA00023015"/>
    </source>
</evidence>
<dbReference type="Gene3D" id="1.10.10.10">
    <property type="entry name" value="Winged helix-like DNA-binding domain superfamily/Winged helix DNA-binding domain"/>
    <property type="match status" value="1"/>
</dbReference>
<dbReference type="PRINTS" id="PR00778">
    <property type="entry name" value="HTHARSR"/>
</dbReference>
<keyword evidence="1" id="KW-0805">Transcription regulation</keyword>
<evidence type="ECO:0000256" key="3">
    <source>
        <dbReference type="ARBA" id="ARBA00023163"/>
    </source>
</evidence>
<evidence type="ECO:0000256" key="2">
    <source>
        <dbReference type="ARBA" id="ARBA00023125"/>
    </source>
</evidence>
<organism evidence="5 6">
    <name type="scientific">Candidatus Niyogibacteria bacterium RIFCSPLOWO2_01_FULL_45_48</name>
    <dbReference type="NCBI Taxonomy" id="1801724"/>
    <lineage>
        <taxon>Bacteria</taxon>
        <taxon>Candidatus Niyogiibacteriota</taxon>
    </lineage>
</organism>
<dbReference type="SUPFAM" id="SSF46785">
    <property type="entry name" value="Winged helix' DNA-binding domain"/>
    <property type="match status" value="1"/>
</dbReference>
<evidence type="ECO:0000259" key="4">
    <source>
        <dbReference type="PROSITE" id="PS50987"/>
    </source>
</evidence>
<dbReference type="InterPro" id="IPR001845">
    <property type="entry name" value="HTH_ArsR_DNA-bd_dom"/>
</dbReference>
<feature type="domain" description="HTH arsR-type" evidence="4">
    <location>
        <begin position="3"/>
        <end position="93"/>
    </location>
</feature>
<dbReference type="PANTHER" id="PTHR43132:SF6">
    <property type="entry name" value="HTH-TYPE TRANSCRIPTIONAL REPRESSOR CZRA"/>
    <property type="match status" value="1"/>
</dbReference>
<accession>A0A1G2EVU8</accession>
<protein>
    <recommendedName>
        <fullName evidence="4">HTH arsR-type domain-containing protein</fullName>
    </recommendedName>
</protein>
<dbReference type="GO" id="GO:0003700">
    <property type="term" value="F:DNA-binding transcription factor activity"/>
    <property type="evidence" value="ECO:0007669"/>
    <property type="project" value="InterPro"/>
</dbReference>
<dbReference type="AlphaFoldDB" id="A0A1G2EVU8"/>
<sequence>MRTNKVSYKKLERVVKGFANHRRLQILGLLKRESELSVDEITEKLNIGYMNASDHIRKLAIAGLVLKRNDGNSVRHKITDRAATILEFCKKLE</sequence>
<keyword evidence="3" id="KW-0804">Transcription</keyword>
<dbReference type="CDD" id="cd00090">
    <property type="entry name" value="HTH_ARSR"/>
    <property type="match status" value="1"/>
</dbReference>
<dbReference type="Proteomes" id="UP000177486">
    <property type="component" value="Unassembled WGS sequence"/>
</dbReference>
<proteinExistence type="predicted"/>
<dbReference type="GO" id="GO:0003677">
    <property type="term" value="F:DNA binding"/>
    <property type="evidence" value="ECO:0007669"/>
    <property type="project" value="UniProtKB-KW"/>
</dbReference>
<evidence type="ECO:0000313" key="5">
    <source>
        <dbReference type="EMBL" id="OGZ29929.1"/>
    </source>
</evidence>
<comment type="caution">
    <text evidence="5">The sequence shown here is derived from an EMBL/GenBank/DDBJ whole genome shotgun (WGS) entry which is preliminary data.</text>
</comment>
<dbReference type="Pfam" id="PF01022">
    <property type="entry name" value="HTH_5"/>
    <property type="match status" value="1"/>
</dbReference>
<dbReference type="PANTHER" id="PTHR43132">
    <property type="entry name" value="ARSENICAL RESISTANCE OPERON REPRESSOR ARSR-RELATED"/>
    <property type="match status" value="1"/>
</dbReference>